<organism evidence="1">
    <name type="scientific">viral metagenome</name>
    <dbReference type="NCBI Taxonomy" id="1070528"/>
    <lineage>
        <taxon>unclassified sequences</taxon>
        <taxon>metagenomes</taxon>
        <taxon>organismal metagenomes</taxon>
    </lineage>
</organism>
<name>A0A6C0I6E4_9ZZZZ</name>
<dbReference type="EMBL" id="MN740106">
    <property type="protein sequence ID" value="QHT87975.1"/>
    <property type="molecule type" value="Genomic_DNA"/>
</dbReference>
<evidence type="ECO:0000313" key="1">
    <source>
        <dbReference type="EMBL" id="QHT87975.1"/>
    </source>
</evidence>
<dbReference type="Pfam" id="PF11397">
    <property type="entry name" value="GlcNAc"/>
    <property type="match status" value="2"/>
</dbReference>
<accession>A0A6C0I6E4</accession>
<dbReference type="SUPFAM" id="SSF53448">
    <property type="entry name" value="Nucleotide-diphospho-sugar transferases"/>
    <property type="match status" value="1"/>
</dbReference>
<proteinExistence type="predicted"/>
<dbReference type="PANTHER" id="PTHR34496:SF10">
    <property type="entry name" value="GLCNAC TRANSFERASE"/>
    <property type="match status" value="1"/>
</dbReference>
<dbReference type="AlphaFoldDB" id="A0A6C0I6E4"/>
<sequence length="444" mass="52370">MFILIFQIININTYAHIINIIKSTPPYLQMKADKIFIQIAAYRDPELIPTIKDCLSKAKFPENLVFSIAWQHSPNDAWDNLDEFSDDPRFKIIDIDSNESKGACWARNRLQQQYDDEEYTLQLDSHHRFIEGWDQELITMYQNLKSNGHEKPLLTSYAPSYNPKNDPAERTSHPYKMNFDRFIPEGAVFFLPATIDNHEVLTDPLPARFYSAHFAFTTGCFVKEVPHDPELYFHGEEISITVRAYTWGYDLFHPHKSIVWHEYTREGRTKHWDDDAEWWKKNSESHLRNRKLFEMDGLTKDIDFGIYDFGQKRTLADYERYAGISFKHRRAHKYTLANNVPPNPEADGDLEDISISSFKHRIDLSKSTFVETDYDFWAIIFEDEMNTSMHRKDLNESDIHSHLNAPTTMITLDVEFDTTKPPFKWIVWPHSKSKGWLEKIENRL</sequence>
<reference evidence="1" key="1">
    <citation type="journal article" date="2020" name="Nature">
        <title>Giant virus diversity and host interactions through global metagenomics.</title>
        <authorList>
            <person name="Schulz F."/>
            <person name="Roux S."/>
            <person name="Paez-Espino D."/>
            <person name="Jungbluth S."/>
            <person name="Walsh D.A."/>
            <person name="Denef V.J."/>
            <person name="McMahon K.D."/>
            <person name="Konstantinidis K.T."/>
            <person name="Eloe-Fadrosh E.A."/>
            <person name="Kyrpides N.C."/>
            <person name="Woyke T."/>
        </authorList>
    </citation>
    <scope>NUCLEOTIDE SEQUENCE</scope>
    <source>
        <strain evidence="1">GVMAG-M-3300023184-191</strain>
    </source>
</reference>
<dbReference type="PANTHER" id="PTHR34496">
    <property type="entry name" value="GLCNAC TRANSFERASE-RELATED"/>
    <property type="match status" value="1"/>
</dbReference>
<protein>
    <recommendedName>
        <fullName evidence="2">Glycosyltransferase 2-like domain-containing protein</fullName>
    </recommendedName>
</protein>
<dbReference type="InterPro" id="IPR021067">
    <property type="entry name" value="Glycosyltransferase"/>
</dbReference>
<evidence type="ECO:0008006" key="2">
    <source>
        <dbReference type="Google" id="ProtNLM"/>
    </source>
</evidence>
<dbReference type="InterPro" id="IPR029044">
    <property type="entry name" value="Nucleotide-diphossugar_trans"/>
</dbReference>
<dbReference type="Gene3D" id="3.90.550.10">
    <property type="entry name" value="Spore Coat Polysaccharide Biosynthesis Protein SpsA, Chain A"/>
    <property type="match status" value="1"/>
</dbReference>